<keyword evidence="2" id="KW-1185">Reference proteome</keyword>
<reference evidence="2" key="1">
    <citation type="journal article" date="2019" name="Curr. Biol.">
        <title>Genome Sequence of Striga asiatica Provides Insight into the Evolution of Plant Parasitism.</title>
        <authorList>
            <person name="Yoshida S."/>
            <person name="Kim S."/>
            <person name="Wafula E.K."/>
            <person name="Tanskanen J."/>
            <person name="Kim Y.M."/>
            <person name="Honaas L."/>
            <person name="Yang Z."/>
            <person name="Spallek T."/>
            <person name="Conn C.E."/>
            <person name="Ichihashi Y."/>
            <person name="Cheong K."/>
            <person name="Cui S."/>
            <person name="Der J.P."/>
            <person name="Gundlach H."/>
            <person name="Jiao Y."/>
            <person name="Hori C."/>
            <person name="Ishida J.K."/>
            <person name="Kasahara H."/>
            <person name="Kiba T."/>
            <person name="Kim M.S."/>
            <person name="Koo N."/>
            <person name="Laohavisit A."/>
            <person name="Lee Y.H."/>
            <person name="Lumba S."/>
            <person name="McCourt P."/>
            <person name="Mortimer J.C."/>
            <person name="Mutuku J.M."/>
            <person name="Nomura T."/>
            <person name="Sasaki-Sekimoto Y."/>
            <person name="Seto Y."/>
            <person name="Wang Y."/>
            <person name="Wakatake T."/>
            <person name="Sakakibara H."/>
            <person name="Demura T."/>
            <person name="Yamaguchi S."/>
            <person name="Yoneyama K."/>
            <person name="Manabe R.I."/>
            <person name="Nelson D.C."/>
            <person name="Schulman A.H."/>
            <person name="Timko M.P."/>
            <person name="dePamphilis C.W."/>
            <person name="Choi D."/>
            <person name="Shirasu K."/>
        </authorList>
    </citation>
    <scope>NUCLEOTIDE SEQUENCE [LARGE SCALE GENOMIC DNA]</scope>
    <source>
        <strain evidence="2">cv. UVA1</strain>
    </source>
</reference>
<sequence length="128" mass="14609">MNTHSKWCSKKLTKTEATGCKLGVEHNKTTMVNQLEGNINDRDLLSDCTKVDGVERPQGRKVCKERKRKLNEEKGVVDALSKLHCTLEKQVSINQATLEMEKTKDAKELQLLGELMQKELELKRELKS</sequence>
<comment type="caution">
    <text evidence="1">The sequence shown here is derived from an EMBL/GenBank/DDBJ whole genome shotgun (WGS) entry which is preliminary data.</text>
</comment>
<protein>
    <submittedName>
        <fullName evidence="1">Alanine--tRNA ligase</fullName>
    </submittedName>
</protein>
<name>A0A5A7PML3_STRAF</name>
<organism evidence="1 2">
    <name type="scientific">Striga asiatica</name>
    <name type="common">Asiatic witchweed</name>
    <name type="synonym">Buchnera asiatica</name>
    <dbReference type="NCBI Taxonomy" id="4170"/>
    <lineage>
        <taxon>Eukaryota</taxon>
        <taxon>Viridiplantae</taxon>
        <taxon>Streptophyta</taxon>
        <taxon>Embryophyta</taxon>
        <taxon>Tracheophyta</taxon>
        <taxon>Spermatophyta</taxon>
        <taxon>Magnoliopsida</taxon>
        <taxon>eudicotyledons</taxon>
        <taxon>Gunneridae</taxon>
        <taxon>Pentapetalae</taxon>
        <taxon>asterids</taxon>
        <taxon>lamiids</taxon>
        <taxon>Lamiales</taxon>
        <taxon>Orobanchaceae</taxon>
        <taxon>Buchnereae</taxon>
        <taxon>Striga</taxon>
    </lineage>
</organism>
<proteinExistence type="predicted"/>
<dbReference type="GO" id="GO:0016874">
    <property type="term" value="F:ligase activity"/>
    <property type="evidence" value="ECO:0007669"/>
    <property type="project" value="UniProtKB-KW"/>
</dbReference>
<dbReference type="EMBL" id="BKCP01004849">
    <property type="protein sequence ID" value="GER34004.1"/>
    <property type="molecule type" value="Genomic_DNA"/>
</dbReference>
<dbReference type="Proteomes" id="UP000325081">
    <property type="component" value="Unassembled WGS sequence"/>
</dbReference>
<dbReference type="AlphaFoldDB" id="A0A5A7PML3"/>
<keyword evidence="1" id="KW-0436">Ligase</keyword>
<gene>
    <name evidence="1" type="ORF">STAS_10193</name>
</gene>
<dbReference type="OrthoDB" id="1824569at2759"/>
<evidence type="ECO:0000313" key="2">
    <source>
        <dbReference type="Proteomes" id="UP000325081"/>
    </source>
</evidence>
<accession>A0A5A7PML3</accession>
<evidence type="ECO:0000313" key="1">
    <source>
        <dbReference type="EMBL" id="GER34004.1"/>
    </source>
</evidence>